<reference evidence="24" key="1">
    <citation type="submission" date="2021-03" db="EMBL/GenBank/DDBJ databases">
        <authorList>
            <person name="Li Z."/>
            <person name="Yang C."/>
        </authorList>
    </citation>
    <scope>NUCLEOTIDE SEQUENCE</scope>
    <source>
        <strain evidence="24">Dzin_1.0</strain>
        <tissue evidence="24">Leaf</tissue>
    </source>
</reference>
<protein>
    <recommendedName>
        <fullName evidence="6">polynucleotide adenylyltransferase</fullName>
        <ecNumber evidence="6">2.7.7.19</ecNumber>
    </recommendedName>
</protein>
<gene>
    <name evidence="24" type="ORF">J5N97_004746</name>
</gene>
<dbReference type="OrthoDB" id="412748at2759"/>
<dbReference type="PROSITE" id="PS00503">
    <property type="entry name" value="PECTINESTERASE_2"/>
    <property type="match status" value="1"/>
</dbReference>
<dbReference type="GO" id="GO:0006397">
    <property type="term" value="P:mRNA processing"/>
    <property type="evidence" value="ECO:0007669"/>
    <property type="project" value="UniProtKB-KW"/>
</dbReference>
<feature type="active site" evidence="17">
    <location>
        <position position="243"/>
    </location>
</feature>
<keyword evidence="15" id="KW-0539">Nucleus</keyword>
<dbReference type="FunFam" id="3.30.460.10:FF:000002">
    <property type="entry name" value="Poly(A) polymerase alpha, putative"/>
    <property type="match status" value="1"/>
</dbReference>
<dbReference type="AlphaFoldDB" id="A0A9D5D6S0"/>
<dbReference type="SUPFAM" id="SSF55003">
    <property type="entry name" value="PAP/Archaeal CCA-adding enzyme, C-terminal domain"/>
    <property type="match status" value="1"/>
</dbReference>
<dbReference type="EC" id="2.7.7.19" evidence="6"/>
<keyword evidence="25" id="KW-1185">Reference proteome</keyword>
<dbReference type="InterPro" id="IPR048840">
    <property type="entry name" value="PolA_pol_NTPase"/>
</dbReference>
<proteinExistence type="inferred from homology"/>
<keyword evidence="7" id="KW-0507">mRNA processing</keyword>
<comment type="subcellular location">
    <subcellularLocation>
        <location evidence="3">Nucleus</location>
    </subcellularLocation>
</comment>
<dbReference type="GO" id="GO:0046872">
    <property type="term" value="F:metal ion binding"/>
    <property type="evidence" value="ECO:0007669"/>
    <property type="project" value="UniProtKB-KW"/>
</dbReference>
<feature type="domain" description="Poly(A) polymerase RNA-binding" evidence="21">
    <location>
        <begin position="750"/>
        <end position="806"/>
    </location>
</feature>
<dbReference type="InterPro" id="IPR033131">
    <property type="entry name" value="Pectinesterase_Asp_AS"/>
</dbReference>
<dbReference type="Proteomes" id="UP001085076">
    <property type="component" value="Miscellaneous, Linkage group lg01"/>
</dbReference>
<dbReference type="SUPFAM" id="SSF51126">
    <property type="entry name" value="Pectin lyase-like"/>
    <property type="match status" value="1"/>
</dbReference>
<dbReference type="GO" id="GO:1990817">
    <property type="term" value="F:poly(A) RNA polymerase activity"/>
    <property type="evidence" value="ECO:0007669"/>
    <property type="project" value="UniProtKB-EC"/>
</dbReference>
<dbReference type="GO" id="GO:0030599">
    <property type="term" value="F:pectinesterase activity"/>
    <property type="evidence" value="ECO:0007669"/>
    <property type="project" value="InterPro"/>
</dbReference>
<name>A0A9D5D6S0_9LILI</name>
<evidence type="ECO:0000256" key="6">
    <source>
        <dbReference type="ARBA" id="ARBA00012388"/>
    </source>
</evidence>
<keyword evidence="9" id="KW-0479">Metal-binding</keyword>
<evidence type="ECO:0000256" key="11">
    <source>
        <dbReference type="ARBA" id="ARBA00022801"/>
    </source>
</evidence>
<keyword evidence="19" id="KW-0732">Signal</keyword>
<evidence type="ECO:0000256" key="3">
    <source>
        <dbReference type="ARBA" id="ARBA00004123"/>
    </source>
</evidence>
<feature type="region of interest" description="Disordered" evidence="18">
    <location>
        <begin position="877"/>
        <end position="938"/>
    </location>
</feature>
<evidence type="ECO:0000259" key="23">
    <source>
        <dbReference type="Pfam" id="PF20750"/>
    </source>
</evidence>
<dbReference type="Pfam" id="PF01095">
    <property type="entry name" value="Pectinesterase"/>
    <property type="match status" value="1"/>
</dbReference>
<evidence type="ECO:0000256" key="18">
    <source>
        <dbReference type="SAM" id="MobiDB-lite"/>
    </source>
</evidence>
<organism evidence="24 25">
    <name type="scientific">Dioscorea zingiberensis</name>
    <dbReference type="NCBI Taxonomy" id="325984"/>
    <lineage>
        <taxon>Eukaryota</taxon>
        <taxon>Viridiplantae</taxon>
        <taxon>Streptophyta</taxon>
        <taxon>Embryophyta</taxon>
        <taxon>Tracheophyta</taxon>
        <taxon>Spermatophyta</taxon>
        <taxon>Magnoliopsida</taxon>
        <taxon>Liliopsida</taxon>
        <taxon>Dioscoreales</taxon>
        <taxon>Dioscoreaceae</taxon>
        <taxon>Dioscorea</taxon>
    </lineage>
</organism>
<comment type="similarity">
    <text evidence="5">Belongs to the poly(A) polymerase family.</text>
</comment>
<dbReference type="SUPFAM" id="SSF81631">
    <property type="entry name" value="PAP/OAS1 substrate-binding domain"/>
    <property type="match status" value="1"/>
</dbReference>
<evidence type="ECO:0000256" key="14">
    <source>
        <dbReference type="ARBA" id="ARBA00023085"/>
    </source>
</evidence>
<keyword evidence="10" id="KW-0547">Nucleotide-binding</keyword>
<feature type="domain" description="Poly(A) polymerase nucleotidyltransferase" evidence="23">
    <location>
        <begin position="403"/>
        <end position="597"/>
    </location>
</feature>
<evidence type="ECO:0000256" key="7">
    <source>
        <dbReference type="ARBA" id="ARBA00022664"/>
    </source>
</evidence>
<dbReference type="GO" id="GO:0003723">
    <property type="term" value="F:RNA binding"/>
    <property type="evidence" value="ECO:0007669"/>
    <property type="project" value="InterPro"/>
</dbReference>
<dbReference type="InterPro" id="IPR007012">
    <property type="entry name" value="PolA_pol_cen_dom"/>
</dbReference>
<comment type="catalytic activity">
    <reaction evidence="16">
        <text>RNA(n) + ATP = RNA(n)-3'-adenine ribonucleotide + diphosphate</text>
        <dbReference type="Rhea" id="RHEA:11332"/>
        <dbReference type="Rhea" id="RHEA-COMP:14527"/>
        <dbReference type="Rhea" id="RHEA-COMP:17347"/>
        <dbReference type="ChEBI" id="CHEBI:30616"/>
        <dbReference type="ChEBI" id="CHEBI:33019"/>
        <dbReference type="ChEBI" id="CHEBI:140395"/>
        <dbReference type="ChEBI" id="CHEBI:173115"/>
        <dbReference type="EC" id="2.7.7.19"/>
    </reaction>
</comment>
<feature type="signal peptide" evidence="19">
    <location>
        <begin position="1"/>
        <end position="23"/>
    </location>
</feature>
<dbReference type="CDD" id="cd05402">
    <property type="entry name" value="NT_PAP_TUTase"/>
    <property type="match status" value="1"/>
</dbReference>
<evidence type="ECO:0000256" key="12">
    <source>
        <dbReference type="ARBA" id="ARBA00022840"/>
    </source>
</evidence>
<dbReference type="Gene3D" id="2.160.20.10">
    <property type="entry name" value="Single-stranded right-handed beta-helix, Pectin lyase-like"/>
    <property type="match status" value="1"/>
</dbReference>
<comment type="cofactor">
    <cofactor evidence="2">
        <name>Mg(2+)</name>
        <dbReference type="ChEBI" id="CHEBI:18420"/>
    </cofactor>
</comment>
<feature type="chain" id="PRO_5039722950" description="polynucleotide adenylyltransferase" evidence="19">
    <location>
        <begin position="24"/>
        <end position="1095"/>
    </location>
</feature>
<dbReference type="GO" id="GO:0042545">
    <property type="term" value="P:cell wall modification"/>
    <property type="evidence" value="ECO:0007669"/>
    <property type="project" value="InterPro"/>
</dbReference>
<evidence type="ECO:0000313" key="25">
    <source>
        <dbReference type="Proteomes" id="UP001085076"/>
    </source>
</evidence>
<dbReference type="InterPro" id="IPR007010">
    <property type="entry name" value="PolA_pol_RNA-bd_dom"/>
</dbReference>
<feature type="domain" description="Poly(A) polymerase central" evidence="22">
    <location>
        <begin position="602"/>
        <end position="746"/>
    </location>
</feature>
<dbReference type="InterPro" id="IPR011068">
    <property type="entry name" value="NuclTrfase_I-like_C"/>
</dbReference>
<keyword evidence="14" id="KW-0063">Aspartyl esterase</keyword>
<dbReference type="FunFam" id="1.10.1410.10:FF:000001">
    <property type="entry name" value="Putative poly(A) polymerase gamma"/>
    <property type="match status" value="1"/>
</dbReference>
<dbReference type="FunFam" id="3.30.70.590:FF:000002">
    <property type="entry name" value="Nuclear poly(A) polymerase 4"/>
    <property type="match status" value="1"/>
</dbReference>
<dbReference type="GO" id="GO:0005524">
    <property type="term" value="F:ATP binding"/>
    <property type="evidence" value="ECO:0007669"/>
    <property type="project" value="UniProtKB-KW"/>
</dbReference>
<evidence type="ECO:0000256" key="19">
    <source>
        <dbReference type="SAM" id="SignalP"/>
    </source>
</evidence>
<dbReference type="Gene3D" id="1.10.1410.10">
    <property type="match status" value="1"/>
</dbReference>
<comment type="caution">
    <text evidence="24">The sequence shown here is derived from an EMBL/GenBank/DDBJ whole genome shotgun (WGS) entry which is preliminary data.</text>
</comment>
<evidence type="ECO:0000256" key="15">
    <source>
        <dbReference type="ARBA" id="ARBA00023242"/>
    </source>
</evidence>
<keyword evidence="8" id="KW-0808">Transferase</keyword>
<sequence>MSGFKSLSPIVLFFFILLSSGEASGHTRKLRPGIRPPWDQFQGNQTRAQMIEVQFMRWVKFMGELRHTLFGKALNKLFPSYTLTVDKNPSAGDFTTIQDAIDSLPFINLVRVVIKVNAGTYTEKVNISPMRAFITIEGAGADRTLVQWGDTAQTPGPKGQPIGTFNSATFAVNSPYFIAKNITFKNTTPVPPPGAIGKQAVALRISGDTATFVGCKFLGAQDTLYDHVGRHYYKDCYIEGSVDFIFGNALSLFEGCHVHAISENYGALTAQNRMSLLEDTGFSFVNCKVTGSGALYLGRAWGTFSRVVFAYTYMDDIIIPRGWYNWGDPNREMTVFYGQYKCIGPGANYAGRVAWSRELTDEEAKPFISLGVVWSSLLGFSLDLGMGSNEGSSASLHVPRQYGVTKPLSTAGPTEADLQRSLELEKFLADAGLYESKDETVLREEVLGQIDQIVKSWVKHLTRQRGYTDQMVEDANAVIYTFGSYRLGVHGPGADIDTLCVGPSYVNREEDFFIILHKILEDMEEVTELQPVPDAHVPVMKFKFRGISIDLLYASISLLVVPEDLDISCGSVLYDVDEPTVRSLNGCRVADQILRLVPNVESFRTTLRCLKFWAKRRGVYSNVTGFLGGVNWALLVARVCQLYPNAVPSMLVSRFFRVYTQWRWPNPVMLCPIEEEELGFPVWDPRRNPRDRTHHMPIITPAYPCMNSSYNVSTSTLRVMMEQFQNGNKICEEIELNKANWSALFEPYFFFETYKNYLQIDIVAADADDLRIWKGWVESRLRQLTLKIERDTYGMLQCHPHPNEYVDLSRQCSHSAFFMGLQRKPGERVQEGQQFDIRATVEEFRHSVNMYMFWRPGMEINVSHVRRKQIPSFVFPEGYKRPCPARPSQAEKSSAEIGTEETEGGSTQRQQLKRKSDADACDAESSRPEKQRPLDPNNVIRQAAVAELDEHSKQEHASIPPCVSGNSGLEGKQFYGGPAARLADVEADDWENLSLCRENGNHLGTPCADVMVSEKQACCSRNSGVAGVESQASSEDSCYKIGPHIPENENGNRSRLLQSDPELKREATVVLEAHEGVNSDPVKKPVIRLSLTSTA</sequence>
<evidence type="ECO:0000259" key="21">
    <source>
        <dbReference type="Pfam" id="PF04926"/>
    </source>
</evidence>
<dbReference type="Pfam" id="PF04926">
    <property type="entry name" value="PAP_RNA-bind"/>
    <property type="match status" value="2"/>
</dbReference>
<evidence type="ECO:0000256" key="9">
    <source>
        <dbReference type="ARBA" id="ARBA00022723"/>
    </source>
</evidence>
<evidence type="ECO:0000256" key="10">
    <source>
        <dbReference type="ARBA" id="ARBA00022741"/>
    </source>
</evidence>
<dbReference type="FunFam" id="2.160.20.10:FF:000018">
    <property type="entry name" value="Pectinesterase"/>
    <property type="match status" value="1"/>
</dbReference>
<evidence type="ECO:0000256" key="4">
    <source>
        <dbReference type="ARBA" id="ARBA00005184"/>
    </source>
</evidence>
<evidence type="ECO:0000256" key="8">
    <source>
        <dbReference type="ARBA" id="ARBA00022679"/>
    </source>
</evidence>
<dbReference type="InterPro" id="IPR011050">
    <property type="entry name" value="Pectin_lyase_fold/virulence"/>
</dbReference>
<evidence type="ECO:0000256" key="2">
    <source>
        <dbReference type="ARBA" id="ARBA00001946"/>
    </source>
</evidence>
<dbReference type="PANTHER" id="PTHR10682">
    <property type="entry name" value="POLY A POLYMERASE"/>
    <property type="match status" value="1"/>
</dbReference>
<reference evidence="24" key="2">
    <citation type="journal article" date="2022" name="Hortic Res">
        <title>The genome of Dioscorea zingiberensis sheds light on the biosynthesis, origin and evolution of the medicinally important diosgenin saponins.</title>
        <authorList>
            <person name="Li Y."/>
            <person name="Tan C."/>
            <person name="Li Z."/>
            <person name="Guo J."/>
            <person name="Li S."/>
            <person name="Chen X."/>
            <person name="Wang C."/>
            <person name="Dai X."/>
            <person name="Yang H."/>
            <person name="Song W."/>
            <person name="Hou L."/>
            <person name="Xu J."/>
            <person name="Tong Z."/>
            <person name="Xu A."/>
            <person name="Yuan X."/>
            <person name="Wang W."/>
            <person name="Yang Q."/>
            <person name="Chen L."/>
            <person name="Sun Z."/>
            <person name="Wang K."/>
            <person name="Pan B."/>
            <person name="Chen J."/>
            <person name="Bao Y."/>
            <person name="Liu F."/>
            <person name="Qi X."/>
            <person name="Gang D.R."/>
            <person name="Wen J."/>
            <person name="Li J."/>
        </authorList>
    </citation>
    <scope>NUCLEOTIDE SEQUENCE</scope>
    <source>
        <strain evidence="24">Dzin_1.0</strain>
    </source>
</reference>
<dbReference type="Gene3D" id="3.30.70.590">
    <property type="entry name" value="Poly(A) polymerase predicted RNA binding domain"/>
    <property type="match status" value="1"/>
</dbReference>
<evidence type="ECO:0000259" key="22">
    <source>
        <dbReference type="Pfam" id="PF04928"/>
    </source>
</evidence>
<dbReference type="InterPro" id="IPR043519">
    <property type="entry name" value="NT_sf"/>
</dbReference>
<evidence type="ECO:0000256" key="16">
    <source>
        <dbReference type="ARBA" id="ARBA00048830"/>
    </source>
</evidence>
<comment type="pathway">
    <text evidence="4">Glycan metabolism; pectin degradation; 2-dehydro-3-deoxy-D-gluconate from pectin: step 1/5.</text>
</comment>
<feature type="compositionally biased region" description="Basic and acidic residues" evidence="18">
    <location>
        <begin position="914"/>
        <end position="933"/>
    </location>
</feature>
<dbReference type="EMBL" id="JAGGNH010000001">
    <property type="protein sequence ID" value="KAJ0986390.1"/>
    <property type="molecule type" value="Genomic_DNA"/>
</dbReference>
<dbReference type="GO" id="GO:0031123">
    <property type="term" value="P:RNA 3'-end processing"/>
    <property type="evidence" value="ECO:0007669"/>
    <property type="project" value="InterPro"/>
</dbReference>
<comment type="cofactor">
    <cofactor evidence="1">
        <name>Mn(2+)</name>
        <dbReference type="ChEBI" id="CHEBI:29035"/>
    </cofactor>
</comment>
<dbReference type="SUPFAM" id="SSF81301">
    <property type="entry name" value="Nucleotidyltransferase"/>
    <property type="match status" value="1"/>
</dbReference>
<dbReference type="GO" id="GO:0005634">
    <property type="term" value="C:nucleus"/>
    <property type="evidence" value="ECO:0007669"/>
    <property type="project" value="UniProtKB-SubCell"/>
</dbReference>
<evidence type="ECO:0000259" key="20">
    <source>
        <dbReference type="Pfam" id="PF01095"/>
    </source>
</evidence>
<evidence type="ECO:0000256" key="13">
    <source>
        <dbReference type="ARBA" id="ARBA00022842"/>
    </source>
</evidence>
<dbReference type="Pfam" id="PF20750">
    <property type="entry name" value="PAP_NTPase"/>
    <property type="match status" value="1"/>
</dbReference>
<accession>A0A9D5D6S0</accession>
<dbReference type="Gene3D" id="3.30.460.10">
    <property type="entry name" value="Beta Polymerase, domain 2"/>
    <property type="match status" value="1"/>
</dbReference>
<evidence type="ECO:0000256" key="17">
    <source>
        <dbReference type="PROSITE-ProRule" id="PRU10040"/>
    </source>
</evidence>
<feature type="domain" description="Poly(A) polymerase RNA-binding" evidence="21">
    <location>
        <begin position="810"/>
        <end position="882"/>
    </location>
</feature>
<dbReference type="InterPro" id="IPR012334">
    <property type="entry name" value="Pectin_lyas_fold"/>
</dbReference>
<keyword evidence="13" id="KW-0460">Magnesium</keyword>
<dbReference type="Pfam" id="PF04928">
    <property type="entry name" value="PAP_central"/>
    <property type="match status" value="1"/>
</dbReference>
<evidence type="ECO:0000256" key="1">
    <source>
        <dbReference type="ARBA" id="ARBA00001936"/>
    </source>
</evidence>
<evidence type="ECO:0000313" key="24">
    <source>
        <dbReference type="EMBL" id="KAJ0986390.1"/>
    </source>
</evidence>
<keyword evidence="12" id="KW-0067">ATP-binding</keyword>
<keyword evidence="11" id="KW-0378">Hydrolase</keyword>
<dbReference type="InterPro" id="IPR000070">
    <property type="entry name" value="Pectinesterase_cat"/>
</dbReference>
<dbReference type="PANTHER" id="PTHR10682:SF22">
    <property type="entry name" value="POLYNUCLEOTIDE ADENYLYLTRANSFERASE"/>
    <property type="match status" value="1"/>
</dbReference>
<evidence type="ECO:0000256" key="5">
    <source>
        <dbReference type="ARBA" id="ARBA00010912"/>
    </source>
</evidence>
<feature type="domain" description="Pectinesterase catalytic" evidence="20">
    <location>
        <begin position="90"/>
        <end position="367"/>
    </location>
</feature>